<evidence type="ECO:0000313" key="2">
    <source>
        <dbReference type="Proteomes" id="UP000245626"/>
    </source>
</evidence>
<protein>
    <submittedName>
        <fullName evidence="1">Uncharacterized protein</fullName>
    </submittedName>
</protein>
<name>A0ACD0P4P4_9BASI</name>
<dbReference type="Proteomes" id="UP000245626">
    <property type="component" value="Unassembled WGS sequence"/>
</dbReference>
<organism evidence="1 2">
    <name type="scientific">Violaceomyces palustris</name>
    <dbReference type="NCBI Taxonomy" id="1673888"/>
    <lineage>
        <taxon>Eukaryota</taxon>
        <taxon>Fungi</taxon>
        <taxon>Dikarya</taxon>
        <taxon>Basidiomycota</taxon>
        <taxon>Ustilaginomycotina</taxon>
        <taxon>Ustilaginomycetes</taxon>
        <taxon>Violaceomycetales</taxon>
        <taxon>Violaceomycetaceae</taxon>
        <taxon>Violaceomyces</taxon>
    </lineage>
</organism>
<dbReference type="EMBL" id="KZ819743">
    <property type="protein sequence ID" value="PWN53075.1"/>
    <property type="molecule type" value="Genomic_DNA"/>
</dbReference>
<reference evidence="1 2" key="1">
    <citation type="journal article" date="2018" name="Mol. Biol. Evol.">
        <title>Broad Genomic Sampling Reveals a Smut Pathogenic Ancestry of the Fungal Clade Ustilaginomycotina.</title>
        <authorList>
            <person name="Kijpornyongpan T."/>
            <person name="Mondo S.J."/>
            <person name="Barry K."/>
            <person name="Sandor L."/>
            <person name="Lee J."/>
            <person name="Lipzen A."/>
            <person name="Pangilinan J."/>
            <person name="LaButti K."/>
            <person name="Hainaut M."/>
            <person name="Henrissat B."/>
            <person name="Grigoriev I.V."/>
            <person name="Spatafora J.W."/>
            <person name="Aime M.C."/>
        </authorList>
    </citation>
    <scope>NUCLEOTIDE SEQUENCE [LARGE SCALE GENOMIC DNA]</scope>
    <source>
        <strain evidence="1 2">SA 807</strain>
    </source>
</reference>
<sequence length="692" mass="74294">MTGDNESSSASTLGLFLANHNTPEVDDSDVQASPGLSASGSASPVSSDGLDGPSQADSIGLCLDPSLASSTGMAPLQLPQAMESSTDTLQDGSHLWSSGMRNVLGSLIGLPPSKTTVPSKAPSVKGNPISAADMEAYSSIWDIPGDMIAMTMGYSDSYEEQSSFAQPVWAPSISSYSNEESSSSQTYPPPSAISGLPVADAPRTRVNPEFQLEHEPRPYMRRATYQPHARSATSDASFSRPPPPLESFQGDSLGPPPPRYSHGGESSHTWWSSTHEQTASGGDSRGLLSLPSSTPDSGRGASTEHGNRSHDSRPNGRPDYVGNASSSLGFDIGSYEFPSNSLGKRSYEEVSSNDSNGVNDGADSALRRYSLAPNMVFSRQSATTPASLLNYRPPSDPRRQSLGVEPAYFYQQIPPPPSRFPAPGVQQSAWPSWLGQNPASAASMGASATATATPSPHDSPAINSWKDTVKRSNNTSPPTSSTSSHRRQSSAASQAIQSNLLATTPYHITTDIVLRAPPGSKMEDVYYDQHCENQTGMPDPPASDFDVANEDDKPRLQTDKLRFAGDLYTPRWVRGTGNAREAWCDRCEHGNWLQLKNSQYWYDQVHKHGISSVSGLRFTAPTHLRVYADAAGTVEGKCHQCGEWILICTAKRRRNFAAFFKHAHSCHSYRKASAVGNGPIVEHTAKRAKNGE</sequence>
<accession>A0ACD0P4P4</accession>
<proteinExistence type="predicted"/>
<evidence type="ECO:0000313" key="1">
    <source>
        <dbReference type="EMBL" id="PWN53075.1"/>
    </source>
</evidence>
<keyword evidence="2" id="KW-1185">Reference proteome</keyword>
<gene>
    <name evidence="1" type="ORF">IE53DRAFT_219322</name>
</gene>